<comment type="caution">
    <text evidence="1">The sequence shown here is derived from an EMBL/GenBank/DDBJ whole genome shotgun (WGS) entry which is preliminary data.</text>
</comment>
<protein>
    <submittedName>
        <fullName evidence="1">Uncharacterized protein</fullName>
    </submittedName>
</protein>
<proteinExistence type="predicted"/>
<dbReference type="EMBL" id="DWYG01000078">
    <property type="protein sequence ID" value="HJB41868.1"/>
    <property type="molecule type" value="Genomic_DNA"/>
</dbReference>
<dbReference type="AlphaFoldDB" id="A0A9D2S2N2"/>
<evidence type="ECO:0000313" key="1">
    <source>
        <dbReference type="EMBL" id="HJB41868.1"/>
    </source>
</evidence>
<organism evidence="1 2">
    <name type="scientific">Candidatus Gemmiger avicola</name>
    <dbReference type="NCBI Taxonomy" id="2838605"/>
    <lineage>
        <taxon>Bacteria</taxon>
        <taxon>Bacillati</taxon>
        <taxon>Bacillota</taxon>
        <taxon>Clostridia</taxon>
        <taxon>Eubacteriales</taxon>
        <taxon>Gemmiger</taxon>
    </lineage>
</organism>
<reference evidence="1" key="1">
    <citation type="journal article" date="2021" name="PeerJ">
        <title>Extensive microbial diversity within the chicken gut microbiome revealed by metagenomics and culture.</title>
        <authorList>
            <person name="Gilroy R."/>
            <person name="Ravi A."/>
            <person name="Getino M."/>
            <person name="Pursley I."/>
            <person name="Horton D.L."/>
            <person name="Alikhan N.F."/>
            <person name="Baker D."/>
            <person name="Gharbi K."/>
            <person name="Hall N."/>
            <person name="Watson M."/>
            <person name="Adriaenssens E.M."/>
            <person name="Foster-Nyarko E."/>
            <person name="Jarju S."/>
            <person name="Secka A."/>
            <person name="Antonio M."/>
            <person name="Oren A."/>
            <person name="Chaudhuri R.R."/>
            <person name="La Ragione R."/>
            <person name="Hildebrand F."/>
            <person name="Pallen M.J."/>
        </authorList>
    </citation>
    <scope>NUCLEOTIDE SEQUENCE</scope>
    <source>
        <strain evidence="1">ChiBcec8-13705</strain>
    </source>
</reference>
<reference evidence="1" key="2">
    <citation type="submission" date="2021-04" db="EMBL/GenBank/DDBJ databases">
        <authorList>
            <person name="Gilroy R."/>
        </authorList>
    </citation>
    <scope>NUCLEOTIDE SEQUENCE</scope>
    <source>
        <strain evidence="1">ChiBcec8-13705</strain>
    </source>
</reference>
<evidence type="ECO:0000313" key="2">
    <source>
        <dbReference type="Proteomes" id="UP000886803"/>
    </source>
</evidence>
<gene>
    <name evidence="1" type="ORF">H9945_05150</name>
</gene>
<sequence>MSAYLEKQQPSITTFITEGGAEFRTTLDPFEYLRQHGVYTPGGQRIVLYPHPVEGIDGLSLSLYQMIDEAIEKGGVELPNLESDEVV</sequence>
<name>A0A9D2S2N2_9FIRM</name>
<accession>A0A9D2S2N2</accession>
<dbReference type="Proteomes" id="UP000886803">
    <property type="component" value="Unassembled WGS sequence"/>
</dbReference>